<comment type="caution">
    <text evidence="2">The sequence shown here is derived from an EMBL/GenBank/DDBJ whole genome shotgun (WGS) entry which is preliminary data.</text>
</comment>
<proteinExistence type="predicted"/>
<gene>
    <name evidence="2" type="ORF">O181_126208</name>
</gene>
<sequence>MGILDLNQDSVAGDTTRISGGIKAGNGAFESENILKNGENADMQSEPRLGSIGKFGTDVAAEEKLSLEFVLMIVGLFGSSSVLGRGFRGVRLGKML</sequence>
<protein>
    <submittedName>
        <fullName evidence="2">Uncharacterized protein</fullName>
    </submittedName>
</protein>
<dbReference type="EMBL" id="AVOT02124030">
    <property type="protein sequence ID" value="MBW0586493.1"/>
    <property type="molecule type" value="Genomic_DNA"/>
</dbReference>
<keyword evidence="1" id="KW-0812">Transmembrane</keyword>
<evidence type="ECO:0000256" key="1">
    <source>
        <dbReference type="SAM" id="Phobius"/>
    </source>
</evidence>
<dbReference type="AlphaFoldDB" id="A0A9Q3KS17"/>
<name>A0A9Q3KS17_9BASI</name>
<keyword evidence="1" id="KW-0472">Membrane</keyword>
<accession>A0A9Q3KS17</accession>
<keyword evidence="1" id="KW-1133">Transmembrane helix</keyword>
<organism evidence="2 3">
    <name type="scientific">Austropuccinia psidii MF-1</name>
    <dbReference type="NCBI Taxonomy" id="1389203"/>
    <lineage>
        <taxon>Eukaryota</taxon>
        <taxon>Fungi</taxon>
        <taxon>Dikarya</taxon>
        <taxon>Basidiomycota</taxon>
        <taxon>Pucciniomycotina</taxon>
        <taxon>Pucciniomycetes</taxon>
        <taxon>Pucciniales</taxon>
        <taxon>Sphaerophragmiaceae</taxon>
        <taxon>Austropuccinia</taxon>
    </lineage>
</organism>
<evidence type="ECO:0000313" key="2">
    <source>
        <dbReference type="EMBL" id="MBW0586493.1"/>
    </source>
</evidence>
<reference evidence="2" key="1">
    <citation type="submission" date="2021-03" db="EMBL/GenBank/DDBJ databases">
        <title>Draft genome sequence of rust myrtle Austropuccinia psidii MF-1, a brazilian biotype.</title>
        <authorList>
            <person name="Quecine M.C."/>
            <person name="Pachon D.M.R."/>
            <person name="Bonatelli M.L."/>
            <person name="Correr F.H."/>
            <person name="Franceschini L.M."/>
            <person name="Leite T.F."/>
            <person name="Margarido G.R.A."/>
            <person name="Almeida C.A."/>
            <person name="Ferrarezi J.A."/>
            <person name="Labate C.A."/>
        </authorList>
    </citation>
    <scope>NUCLEOTIDE SEQUENCE</scope>
    <source>
        <strain evidence="2">MF-1</strain>
    </source>
</reference>
<feature type="transmembrane region" description="Helical" evidence="1">
    <location>
        <begin position="69"/>
        <end position="87"/>
    </location>
</feature>
<evidence type="ECO:0000313" key="3">
    <source>
        <dbReference type="Proteomes" id="UP000765509"/>
    </source>
</evidence>
<keyword evidence="3" id="KW-1185">Reference proteome</keyword>
<dbReference type="Proteomes" id="UP000765509">
    <property type="component" value="Unassembled WGS sequence"/>
</dbReference>